<feature type="compositionally biased region" description="Low complexity" evidence="3">
    <location>
        <begin position="10"/>
        <end position="22"/>
    </location>
</feature>
<dbReference type="Proteomes" id="UP000232323">
    <property type="component" value="Unassembled WGS sequence"/>
</dbReference>
<feature type="zinc finger region" description="C3H1-type" evidence="2">
    <location>
        <begin position="2917"/>
        <end position="2944"/>
    </location>
</feature>
<feature type="region of interest" description="Disordered" evidence="3">
    <location>
        <begin position="2140"/>
        <end position="2160"/>
    </location>
</feature>
<organism evidence="5 6">
    <name type="scientific">Chlamydomonas eustigma</name>
    <dbReference type="NCBI Taxonomy" id="1157962"/>
    <lineage>
        <taxon>Eukaryota</taxon>
        <taxon>Viridiplantae</taxon>
        <taxon>Chlorophyta</taxon>
        <taxon>core chlorophytes</taxon>
        <taxon>Chlorophyceae</taxon>
        <taxon>CS clade</taxon>
        <taxon>Chlamydomonadales</taxon>
        <taxon>Chlamydomonadaceae</taxon>
        <taxon>Chlamydomonas</taxon>
    </lineage>
</organism>
<protein>
    <recommendedName>
        <fullName evidence="4">C3H1-type domain-containing protein</fullName>
    </recommendedName>
</protein>
<sequence>MTASGRVELAGSSSAQSSGTSTHMSDHGSNRHAKHSRPSSSKQHGARAGPISSPSKRRATASGSQTSSSHSDPSAPVTQQKHIEQEERRVKDLTESVLYDFLPSAMQVMLPQGDINRSPTELDAQKCRAVAGAALCASALLNAPPGFLEFLLCVPWYKLSQLHASNAAGEETGEGMEGAAQARAASIDKLVSNLHVSDAERRLLVNSKLVPELLPPLLEFLYRGPNATGMPPLLQLTPSAHFEKALNAQQLSVTLEMVAAVLDGATPLHCAAIRGNPSQVDHFLFCGSNPSVRTAAGDLPIELLPVCGELDAETGHRVCRCMGPLDQEVWECRSKLARSLVAYRSMFAWRSGLLAWLYVLVMSVLCLFGQWGRHLSLHRVNIAAHVSTRRHAKQQEQLKRVTNLMSHMRSEAQQGHVHLSAAKQEYLASLGKPPPAPDSGECAASFTVGDISSGMRQGDHKHEGLPGDHHTCEAGCAPDNPPANSTLQSATPTDSDYDSGEVDTNNRVQSGSHSSTGGISAHVSSSRKPVRFAEAASKESQPSAESHIVPTNTSVDVVRKLQQPQQGCGFYTSPSPYVTSPNAESENAGLVVDVKIEPPCEKAFLGFVRAVSALQSLDLQGGTVPSILAESVTADSYQTQALEDEQADLFCCWAESAYLKFRFCSCTGCTALAVQAVRMAHIQTARLLSCVEQQEHQQLCSPMHYHHHFAHQSSFSSQHHSPALSVHSGTGSAALPAGGGSSRWRAVGQSLARVVYSHICLLMDTEASVAQPCKSALWRAQQCLKEWSRLVELGLTPESPSVTADVWAGYQASKVEELLAWTRHAESDICIVEAMLGSSLAPSQPLFDALEFAVVKKPSAAEVSVLEGGMVTLYPHHRACLTNASHRVGDALGVVLDKQSFNKGGSTTMAMSLSSYEDRIMEADFEYELKREVTEEVVHQIDQALTLACFPSPHILNIAKSVYLRSVEELAASICLRDVVAGRSNSTASAVQGSVNLASLTSLSSQKTGPGVPEHEDPMAELAHAIAFAERFPRLAGEVEAARELQERLSQRSEASEKLEAVVEAVRRFTVDKPLSVILHRQSSCVTSSQVAPSKSNAAPSSSTLGQAAVKQGNQKKKGSKSTKNTTDSESCPTDKVQAPISEWLRQLTGLEAAIETAKASNVGVSKAKRLFKDLTAQVAAAEAVLELEAVMAQKPAGSAAVRSALIKAEAAATAVGGGGGAAVLPSTSSNSVADILMPLIQAARQRQEAERVVEALHKVVQSCQNLTDLPRLEVALLNMRKMTGAEGLDPGTTRAASHMLMRLNNAAGSRAALEAALRNLPPLGTTTGSVPPQLVLQGAAEAVQLAIEDAEQYCAPLHKDKSMMIGDATPVEGLLFQDVVHARESLTLWRLLAAAEVKLERALHGHTFSEDRRVPSSSEASPRQNAGSQNSIVTDIKNYWTSTTITSTALQRVVQECASAGAKVGHAKRVIKLMQGLEAAVLSPVSEWPQLPQGSTQGTGAGGVSPERFEAQASLIKSRLEAFEHSLPTPINDQAGTSTPSHSHATSSASGSSDVTFSTMPARFKIIALARHALRTLKIRAVFESLASTLQLPSGSGAADVRRLEALRLCISKAEAVEGTPQKDDLSDKGYDGSLMSLSQHGAAVRVTALEVMEGLSLSGLLLEARVAITALEEKMRVDAQPATRQAEAVALPTTRQAEAVALPPAAASQDKQLQVPQTEEEQFQAGPKVPEKRVKQQQQERNGRAKGAHTPDGIISDHGTAASTPSIPSSRIAPYVLAQSVKASASQQKKHVNQVPIMAGPAAVNASAVPQKSQEDASPTPASARAAAPSSAATLSTYAQEDGVKGSISLNSKAKRGPFAAAPAPAPAPAPGRKKASRLNGKAPTEDAGAFGNSVCTAAIASASSTIPALCSLGIVPGPASSVSAAPALPRNSRAARAAALLALSSPLLLGRASASSSASAGDASDSPRSPGVDGSTGAGARHRTPTWGEFGSTEEEAAAFAAEAAAAADRACEAVSSPSRTTRATLSPATSLPGSLPCSSAPGNIPLASLATACRSAPGNVPLASLATACSSAPGNVPLASLATAPYPSSHPASGGDASSLLSEEACSVDEESREHPMAPMADNLVKEEHGHAVLSVTATNPKPQTSSSSKRGARNNAGGVMVNIQSVGGEIHYRSESLESLGDAALRVLDSDMVKELDLGSSSTHRGRMPPASRHAHDYGRAVDIPLQLSSSLRQSTAATATATAAAGSMAVTVPSLVQAAWADVAPASLGNTGALSGVRAKASPPSGLGGWWKGFGGTFSAFSGSLAVPASLMSPETLSSSDRFTLSLDAVGQQQQQQAPTSAAPSGALSPSSRFSSAKSSLEEIISAAVPPQNSHPSHRKADFTPLSHQGDQMHSGSGARFSGTRSAVDHSTVVDGVAVFRSVMAAASTSFVGPAETELQSKQVQEDRDLAEGRSALLPTQVSSLSGELDSELDPDRVDSTPDGVDAFKTLVAAASAASGRAAPTAPLPGTVDLGGATWGAQKVAVPQKYVGEPVLVSSSPPQAIPVMPTSLQGLTSAWRHLASATGASITSPGGSGTSGSPPTWMLEQQQQQQGWSLPYTLGGLASAHGITSMARMVPAAPNMATDWASTSCAVPGAAAAAASSHNSFSVAPARAVNLNAWLPQQSLHGVYSGVDLSTTTGEAHAVHQQPWPAAVAGGYGSGYSVEQPHRDVSSRFTPDFNTAAMYTTAYNHPSLSPAASAAHAAHIQWLAYQQQIGLAAGASSVQHLRVAGSTGPAVHHHHARVHPRTTINILGGGLGRGGGTATAGTLQSMSRQDLPGRVLGDQLISASVHPHGSAVSPHGAAVHGGQGQRGSVAMHGVWDEKREDMQGRASHGVVQQRPVHVGQDAGTAGHNVASAAAAAAADDYTYNASRVCHFYLMGGCVHGDKCRFEHPQLPVAPQQEVNSVTMHQRGAYLGRDVEDDPDVDNEVAWRKVLSDAVKDGHEDDPPADPSPCAHTPFVLPDELTFSPVAPLRVSTLRGR</sequence>
<dbReference type="EMBL" id="BEGY01000055">
    <property type="protein sequence ID" value="GAX80648.1"/>
    <property type="molecule type" value="Genomic_DNA"/>
</dbReference>
<feature type="compositionally biased region" description="Basic and acidic residues" evidence="3">
    <location>
        <begin position="457"/>
        <end position="472"/>
    </location>
</feature>
<feature type="compositionally biased region" description="Low complexity" evidence="3">
    <location>
        <begin position="1536"/>
        <end position="1554"/>
    </location>
</feature>
<evidence type="ECO:0000256" key="3">
    <source>
        <dbReference type="SAM" id="MobiDB-lite"/>
    </source>
</evidence>
<feature type="compositionally biased region" description="Low complexity" evidence="3">
    <location>
        <begin position="1092"/>
        <end position="1103"/>
    </location>
</feature>
<keyword evidence="2" id="KW-0863">Zinc-finger</keyword>
<feature type="compositionally biased region" description="Polar residues" evidence="3">
    <location>
        <begin position="538"/>
        <end position="547"/>
    </location>
</feature>
<dbReference type="Pfam" id="PF00023">
    <property type="entry name" value="Ank"/>
    <property type="match status" value="1"/>
</dbReference>
<feature type="domain" description="C3H1-type" evidence="4">
    <location>
        <begin position="2917"/>
        <end position="2944"/>
    </location>
</feature>
<evidence type="ECO:0000313" key="6">
    <source>
        <dbReference type="Proteomes" id="UP000232323"/>
    </source>
</evidence>
<keyword evidence="2" id="KW-0862">Zinc</keyword>
<proteinExistence type="predicted"/>
<feature type="compositionally biased region" description="Low complexity" evidence="3">
    <location>
        <begin position="1959"/>
        <end position="1973"/>
    </location>
</feature>
<dbReference type="PROSITE" id="PS50297">
    <property type="entry name" value="ANK_REP_REGION"/>
    <property type="match status" value="1"/>
</dbReference>
<evidence type="ECO:0000256" key="1">
    <source>
        <dbReference type="PROSITE-ProRule" id="PRU00023"/>
    </source>
</evidence>
<feature type="region of interest" description="Disordered" evidence="3">
    <location>
        <begin position="1808"/>
        <end position="1830"/>
    </location>
</feature>
<feature type="region of interest" description="Disordered" evidence="3">
    <location>
        <begin position="1529"/>
        <end position="1555"/>
    </location>
</feature>
<feature type="region of interest" description="Disordered" evidence="3">
    <location>
        <begin position="1858"/>
        <end position="1890"/>
    </location>
</feature>
<feature type="compositionally biased region" description="Low complexity" evidence="3">
    <location>
        <begin position="62"/>
        <end position="74"/>
    </location>
</feature>
<evidence type="ECO:0000256" key="2">
    <source>
        <dbReference type="PROSITE-ProRule" id="PRU00723"/>
    </source>
</evidence>
<feature type="region of interest" description="Disordered" evidence="3">
    <location>
        <begin position="1"/>
        <end position="89"/>
    </location>
</feature>
<feature type="compositionally biased region" description="Polar residues" evidence="3">
    <location>
        <begin position="2392"/>
        <end position="2401"/>
    </location>
</feature>
<evidence type="ECO:0000259" key="4">
    <source>
        <dbReference type="PROSITE" id="PS50103"/>
    </source>
</evidence>
<feature type="compositionally biased region" description="Low complexity" evidence="3">
    <location>
        <begin position="2338"/>
        <end position="2359"/>
    </location>
</feature>
<dbReference type="PROSITE" id="PS50103">
    <property type="entry name" value="ZF_C3H1"/>
    <property type="match status" value="1"/>
</dbReference>
<feature type="compositionally biased region" description="Polar residues" evidence="3">
    <location>
        <begin position="2019"/>
        <end position="2040"/>
    </location>
</feature>
<reference evidence="5 6" key="1">
    <citation type="submission" date="2017-08" db="EMBL/GenBank/DDBJ databases">
        <title>Acidophilic green algal genome provides insights into adaptation to an acidic environment.</title>
        <authorList>
            <person name="Hirooka S."/>
            <person name="Hirose Y."/>
            <person name="Kanesaki Y."/>
            <person name="Higuchi S."/>
            <person name="Fujiwara T."/>
            <person name="Onuma R."/>
            <person name="Era A."/>
            <person name="Ohbayashi R."/>
            <person name="Uzuka A."/>
            <person name="Nozaki H."/>
            <person name="Yoshikawa H."/>
            <person name="Miyagishima S.Y."/>
        </authorList>
    </citation>
    <scope>NUCLEOTIDE SEQUENCE [LARGE SCALE GENOMIC DNA]</scope>
    <source>
        <strain evidence="5 6">NIES-2499</strain>
    </source>
</reference>
<feature type="region of interest" description="Disordered" evidence="3">
    <location>
        <begin position="2017"/>
        <end position="2040"/>
    </location>
</feature>
<dbReference type="SMART" id="SM00356">
    <property type="entry name" value="ZnF_C3H1"/>
    <property type="match status" value="1"/>
</dbReference>
<feature type="compositionally biased region" description="Polar residues" evidence="3">
    <location>
        <begin position="482"/>
        <end position="494"/>
    </location>
</feature>
<keyword evidence="2" id="KW-0479">Metal-binding</keyword>
<feature type="region of interest" description="Disordered" evidence="3">
    <location>
        <begin position="1089"/>
        <end position="1138"/>
    </location>
</feature>
<feature type="repeat" description="ANK" evidence="1">
    <location>
        <begin position="263"/>
        <end position="295"/>
    </location>
</feature>
<comment type="caution">
    <text evidence="5">The sequence shown here is derived from an EMBL/GenBank/DDBJ whole genome shotgun (WGS) entry which is preliminary data.</text>
</comment>
<feature type="region of interest" description="Disordered" evidence="3">
    <location>
        <begin position="2336"/>
        <end position="2359"/>
    </location>
</feature>
<keyword evidence="6" id="KW-1185">Reference proteome</keyword>
<dbReference type="PROSITE" id="PS50088">
    <property type="entry name" value="ANK_REPEAT"/>
    <property type="match status" value="1"/>
</dbReference>
<feature type="compositionally biased region" description="Polar residues" evidence="3">
    <location>
        <begin position="502"/>
        <end position="527"/>
    </location>
</feature>
<dbReference type="GO" id="GO:0008270">
    <property type="term" value="F:zinc ion binding"/>
    <property type="evidence" value="ECO:0007669"/>
    <property type="project" value="UniProtKB-KW"/>
</dbReference>
<feature type="compositionally biased region" description="Polar residues" evidence="3">
    <location>
        <begin position="2140"/>
        <end position="2154"/>
    </location>
</feature>
<dbReference type="InterPro" id="IPR002110">
    <property type="entry name" value="Ankyrin_rpt"/>
</dbReference>
<feature type="region of interest" description="Disordered" evidence="3">
    <location>
        <begin position="1959"/>
        <end position="1991"/>
    </location>
</feature>
<feature type="compositionally biased region" description="Polar residues" evidence="3">
    <location>
        <begin position="1416"/>
        <end position="1430"/>
    </location>
</feature>
<accession>A0A250XC47</accession>
<gene>
    <name evidence="5" type="ORF">CEUSTIGMA_g8083.t1</name>
</gene>
<feature type="region of interest" description="Disordered" evidence="3">
    <location>
        <begin position="451"/>
        <end position="547"/>
    </location>
</feature>
<feature type="region of interest" description="Disordered" evidence="3">
    <location>
        <begin position="1704"/>
        <end position="1770"/>
    </location>
</feature>
<feature type="region of interest" description="Disordered" evidence="3">
    <location>
        <begin position="2375"/>
        <end position="2410"/>
    </location>
</feature>
<dbReference type="InterPro" id="IPR000571">
    <property type="entry name" value="Znf_CCCH"/>
</dbReference>
<feature type="compositionally biased region" description="Low complexity" evidence="3">
    <location>
        <begin position="1819"/>
        <end position="1830"/>
    </location>
</feature>
<dbReference type="OrthoDB" id="539213at2759"/>
<evidence type="ECO:0000313" key="5">
    <source>
        <dbReference type="EMBL" id="GAX80648.1"/>
    </source>
</evidence>
<feature type="region of interest" description="Disordered" evidence="3">
    <location>
        <begin position="1409"/>
        <end position="1430"/>
    </location>
</feature>
<name>A0A250XC47_9CHLO</name>
<feature type="region of interest" description="Disordered" evidence="3">
    <location>
        <begin position="2839"/>
        <end position="2861"/>
    </location>
</feature>
<keyword evidence="1" id="KW-0040">ANK repeat</keyword>